<name>A0ABS7GGA9_9BACT</name>
<evidence type="ECO:0000313" key="8">
    <source>
        <dbReference type="Proteomes" id="UP000812961"/>
    </source>
</evidence>
<keyword evidence="3 5" id="KW-0560">Oxidoreductase</keyword>
<proteinExistence type="inferred from homology"/>
<feature type="binding site" evidence="5">
    <location>
        <position position="210"/>
    </location>
    <ligand>
        <name>substrate</name>
    </ligand>
</feature>
<sequence length="313" mass="35185">MEQQSKIYVAGHRGMVGSAIVRRLQQDGFNEIITRTSAELDLRDQSATAAFFKEERPDYVFLAAAKVGGIIANNTYRADFIYENMMIQSNVIHHAYLNNVKKLMFLGSSCIYPKLAPQPLKEDYLLTGLLEPTNEPYAIAKIAGIKMCDAYRAQYGCNFVSVMPTNLYGPNDNYDLNNSHVLPALLRKFHEANQHNVEEVVVWGTGTPMREFLHADDMADACFYLMQHYNEEGLINIGVGEDISIKDLALLIKKITGYEGRLVFDTTKPDGTPRKLMDVTKLQNLGWKAKIGLEEGITSVYNTVKKQGILTVF</sequence>
<feature type="binding site" evidence="5">
    <location>
        <begin position="11"/>
        <end position="17"/>
    </location>
    <ligand>
        <name>NADP(+)</name>
        <dbReference type="ChEBI" id="CHEBI:58349"/>
    </ligand>
</feature>
<dbReference type="Pfam" id="PF01370">
    <property type="entry name" value="Epimerase"/>
    <property type="match status" value="1"/>
</dbReference>
<feature type="site" description="Important for catalytic activity" evidence="5">
    <location>
        <position position="108"/>
    </location>
</feature>
<feature type="active site" description="Proton donor/acceptor" evidence="5">
    <location>
        <position position="137"/>
    </location>
</feature>
<keyword evidence="5" id="KW-0511">Multifunctional enzyme</keyword>
<protein>
    <recommendedName>
        <fullName evidence="5">GDP-L-fucose synthase</fullName>
        <ecNumber evidence="5">1.1.1.271</ecNumber>
    </recommendedName>
    <alternativeName>
        <fullName evidence="5">GDP-4-keto-6-deoxy-D-mannose-3,5-epimerase-4-reductase</fullName>
    </alternativeName>
</protein>
<feature type="binding site" evidence="5">
    <location>
        <position position="180"/>
    </location>
    <ligand>
        <name>NADP(+)</name>
        <dbReference type="ChEBI" id="CHEBI:58349"/>
    </ligand>
</feature>
<evidence type="ECO:0000256" key="1">
    <source>
        <dbReference type="ARBA" id="ARBA00005959"/>
    </source>
</evidence>
<dbReference type="InterPro" id="IPR036291">
    <property type="entry name" value="NAD(P)-bd_dom_sf"/>
</dbReference>
<dbReference type="Gene3D" id="3.40.50.720">
    <property type="entry name" value="NAD(P)-binding Rossmann-like Domain"/>
    <property type="match status" value="1"/>
</dbReference>
<keyword evidence="8" id="KW-1185">Reference proteome</keyword>
<keyword evidence="2 5" id="KW-0521">NADP</keyword>
<comment type="function">
    <text evidence="5">Catalyzes the two-step NADP-dependent conversion of GDP-4-dehydro-6-deoxy-D-mannose to GDP-fucose, involving an epimerase and a reductase reaction.</text>
</comment>
<comment type="caution">
    <text evidence="7">The sequence shown here is derived from an EMBL/GenBank/DDBJ whole genome shotgun (WGS) entry which is preliminary data.</text>
</comment>
<evidence type="ECO:0000259" key="6">
    <source>
        <dbReference type="Pfam" id="PF01370"/>
    </source>
</evidence>
<feature type="binding site" evidence="5">
    <location>
        <position position="188"/>
    </location>
    <ligand>
        <name>substrate</name>
    </ligand>
</feature>
<dbReference type="Proteomes" id="UP000812961">
    <property type="component" value="Unassembled WGS sequence"/>
</dbReference>
<organism evidence="7 8">
    <name type="scientific">Chitinophaga rhizophila</name>
    <dbReference type="NCBI Taxonomy" id="2866212"/>
    <lineage>
        <taxon>Bacteria</taxon>
        <taxon>Pseudomonadati</taxon>
        <taxon>Bacteroidota</taxon>
        <taxon>Chitinophagia</taxon>
        <taxon>Chitinophagales</taxon>
        <taxon>Chitinophagaceae</taxon>
        <taxon>Chitinophaga</taxon>
    </lineage>
</organism>
<accession>A0ABS7GGA9</accession>
<feature type="binding site" evidence="5">
    <location>
        <position position="270"/>
    </location>
    <ligand>
        <name>substrate</name>
    </ligand>
</feature>
<feature type="binding site" evidence="5">
    <location>
        <position position="141"/>
    </location>
    <ligand>
        <name>NADP(+)</name>
        <dbReference type="ChEBI" id="CHEBI:58349"/>
    </ligand>
</feature>
<dbReference type="PANTHER" id="PTHR43238">
    <property type="entry name" value="GDP-L-FUCOSE SYNTHASE"/>
    <property type="match status" value="1"/>
</dbReference>
<dbReference type="SUPFAM" id="SSF51735">
    <property type="entry name" value="NAD(P)-binding Rossmann-fold domains"/>
    <property type="match status" value="1"/>
</dbReference>
<gene>
    <name evidence="5" type="primary">fcl</name>
    <name evidence="7" type="ORF">K1Y79_19070</name>
</gene>
<dbReference type="InterPro" id="IPR001509">
    <property type="entry name" value="Epimerase_deHydtase"/>
</dbReference>
<comment type="pathway">
    <text evidence="5">Nucleotide-sugar biosynthesis; GDP-L-fucose biosynthesis via de novo pathway; GDP-L-fucose from GDP-alpha-D-mannose: step 2/2.</text>
</comment>
<feature type="binding site" evidence="5">
    <location>
        <begin position="106"/>
        <end position="109"/>
    </location>
    <ligand>
        <name>NADP(+)</name>
        <dbReference type="ChEBI" id="CHEBI:58349"/>
    </ligand>
</feature>
<comment type="catalytic activity">
    <reaction evidence="5">
        <text>GDP-beta-L-fucose + NADP(+) = GDP-4-dehydro-alpha-D-rhamnose + NADPH + H(+)</text>
        <dbReference type="Rhea" id="RHEA:18885"/>
        <dbReference type="ChEBI" id="CHEBI:15378"/>
        <dbReference type="ChEBI" id="CHEBI:57273"/>
        <dbReference type="ChEBI" id="CHEBI:57783"/>
        <dbReference type="ChEBI" id="CHEBI:57964"/>
        <dbReference type="ChEBI" id="CHEBI:58349"/>
        <dbReference type="EC" id="1.1.1.271"/>
    </reaction>
</comment>
<dbReference type="EC" id="1.1.1.271" evidence="5"/>
<feature type="binding site" evidence="5">
    <location>
        <position position="203"/>
    </location>
    <ligand>
        <name>substrate</name>
    </ligand>
</feature>
<evidence type="ECO:0000256" key="5">
    <source>
        <dbReference type="HAMAP-Rule" id="MF_00956"/>
    </source>
</evidence>
<evidence type="ECO:0000313" key="7">
    <source>
        <dbReference type="EMBL" id="MBW8686451.1"/>
    </source>
</evidence>
<evidence type="ECO:0000256" key="3">
    <source>
        <dbReference type="ARBA" id="ARBA00023002"/>
    </source>
</evidence>
<reference evidence="7 8" key="1">
    <citation type="submission" date="2021-08" db="EMBL/GenBank/DDBJ databases">
        <title>The genome sequence of Chitinophaga sp. B61.</title>
        <authorList>
            <person name="Zhang X."/>
        </authorList>
    </citation>
    <scope>NUCLEOTIDE SEQUENCE [LARGE SCALE GENOMIC DNA]</scope>
    <source>
        <strain evidence="7 8">B61</strain>
    </source>
</reference>
<evidence type="ECO:0000256" key="2">
    <source>
        <dbReference type="ARBA" id="ARBA00022857"/>
    </source>
</evidence>
<comment type="similarity">
    <text evidence="1 5">Belongs to the NAD(P)-dependent epimerase/dehydratase family. Fucose synthase subfamily.</text>
</comment>
<feature type="binding site" evidence="5">
    <location>
        <begin position="164"/>
        <end position="167"/>
    </location>
    <ligand>
        <name>NADP(+)</name>
        <dbReference type="ChEBI" id="CHEBI:58349"/>
    </ligand>
</feature>
<dbReference type="HAMAP" id="MF_00956">
    <property type="entry name" value="GDP_fucose_synth"/>
    <property type="match status" value="1"/>
</dbReference>
<evidence type="ECO:0000256" key="4">
    <source>
        <dbReference type="ARBA" id="ARBA00023235"/>
    </source>
</evidence>
<dbReference type="PANTHER" id="PTHR43238:SF1">
    <property type="entry name" value="GDP-L-FUCOSE SYNTHASE"/>
    <property type="match status" value="1"/>
</dbReference>
<feature type="domain" description="NAD-dependent epimerase/dehydratase" evidence="6">
    <location>
        <begin position="7"/>
        <end position="238"/>
    </location>
</feature>
<dbReference type="RefSeq" id="WP_220251752.1">
    <property type="nucleotide sequence ID" value="NZ_JAICCF010000003.1"/>
</dbReference>
<dbReference type="CDD" id="cd05239">
    <property type="entry name" value="GDP_FS_SDR_e"/>
    <property type="match status" value="1"/>
</dbReference>
<feature type="site" description="Important for catalytic activity" evidence="5">
    <location>
        <position position="110"/>
    </location>
</feature>
<keyword evidence="4 5" id="KW-0413">Isomerase</keyword>
<dbReference type="Gene3D" id="3.90.25.10">
    <property type="entry name" value="UDP-galactose 4-epimerase, domain 1"/>
    <property type="match status" value="1"/>
</dbReference>
<dbReference type="EMBL" id="JAICCF010000003">
    <property type="protein sequence ID" value="MBW8686451.1"/>
    <property type="molecule type" value="Genomic_DNA"/>
</dbReference>
<dbReference type="InterPro" id="IPR028614">
    <property type="entry name" value="GDP_fucose/colitose_synth"/>
</dbReference>